<dbReference type="Proteomes" id="UP000035720">
    <property type="component" value="Unassembled WGS sequence"/>
</dbReference>
<accession>A0A077M2S7</accession>
<reference evidence="1 2" key="1">
    <citation type="journal article" date="2013" name="ISME J.">
        <title>A metabolic model for members of the genus Tetrasphaera involved in enhanced biological phosphorus removal.</title>
        <authorList>
            <person name="Kristiansen R."/>
            <person name="Nguyen H.T.T."/>
            <person name="Saunders A.M."/>
            <person name="Nielsen J.L."/>
            <person name="Wimmer R."/>
            <person name="Le V.Q."/>
            <person name="McIlroy S.J."/>
            <person name="Petrovski S."/>
            <person name="Seviour R.J."/>
            <person name="Calteau A."/>
            <person name="Nielsen K.L."/>
            <person name="Nielsen P.H."/>
        </authorList>
    </citation>
    <scope>NUCLEOTIDE SEQUENCE [LARGE SCALE GENOMIC DNA]</scope>
    <source>
        <strain evidence="1 2">Ben 74</strain>
    </source>
</reference>
<keyword evidence="2" id="KW-1185">Reference proteome</keyword>
<evidence type="ECO:0000313" key="2">
    <source>
        <dbReference type="Proteomes" id="UP000035720"/>
    </source>
</evidence>
<proteinExistence type="predicted"/>
<dbReference type="AlphaFoldDB" id="A0A077M2S7"/>
<comment type="caution">
    <text evidence="1">The sequence shown here is derived from an EMBL/GenBank/DDBJ whole genome shotgun (WGS) entry which is preliminary data.</text>
</comment>
<name>A0A077M2S7_9MICO</name>
<evidence type="ECO:0000313" key="1">
    <source>
        <dbReference type="EMBL" id="CCI51371.1"/>
    </source>
</evidence>
<gene>
    <name evidence="1" type="ORF">BN13_100040</name>
</gene>
<organism evidence="1 2">
    <name type="scientific">Nostocoides jenkinsii Ben 74</name>
    <dbReference type="NCBI Taxonomy" id="1193518"/>
    <lineage>
        <taxon>Bacteria</taxon>
        <taxon>Bacillati</taxon>
        <taxon>Actinomycetota</taxon>
        <taxon>Actinomycetes</taxon>
        <taxon>Micrococcales</taxon>
        <taxon>Intrasporangiaceae</taxon>
        <taxon>Nostocoides</taxon>
    </lineage>
</organism>
<dbReference type="EMBL" id="CAJC01000002">
    <property type="protein sequence ID" value="CCI51371.1"/>
    <property type="molecule type" value="Genomic_DNA"/>
</dbReference>
<sequence>MATGLIWSVIPQYIPGIKGRAVIGSSSFIHVWEIAGWNDCNHGRGNDIFKHSPRLGCVPFNVDAESVLRSIKTHTRDLERR</sequence>
<protein>
    <submittedName>
        <fullName evidence="1">Uncharacterized protein</fullName>
    </submittedName>
</protein>